<dbReference type="AlphaFoldDB" id="A0A1I7UG40"/>
<sequence>MRIKIMLWETNTNVERLVEQSCIRFFMKKHFQKVYGSKEINEIENSLKKVLRSFKNKKALFDKIFMNDEEEAGKLIDQCLRDFCDKSIRQVNQHSARSLLELAHTFLKIGDIRVTAELIWGSVSMAIKEFIEDTKIEVNDSSHNSKRVFVKSLSRDLANQFGIFERCHSAFYINNISPIYAARALNEANNFIESLKNFELSMEKQQVEEECRKDASTSRRSTAESSSDSRSTIRSKKSVYSITRSSEGTIYVESSITNDCSTTTTSSTRHPGHPMGRIPQQLLPQHHPGINQGHATFIKQEPISQFTPQPQHTLQHPMHSQQQQQQIPPQYPPGVQPHPHQMHPGMRQITAEEFAQMKAREGYIKQELASSSGQPTPVPGTPQPQQMTPQPGPLSQGGTNQMPSDPNQQQQHTPNHANAVQMQHRLSGEFALPPGSSGDGQFTPNQTPQHPGGFQRSDSTASVYSGSQTPLFGPQGAPGAQQQGTSQAGPSGPPPQNQSSDIGEKAIVDQFLNCSDPCESIVSNYPIINNSYFSS</sequence>
<dbReference type="STRING" id="1561998.A0A1I7UG40"/>
<feature type="compositionally biased region" description="Polar residues" evidence="1">
    <location>
        <begin position="456"/>
        <end position="470"/>
    </location>
</feature>
<evidence type="ECO:0000313" key="3">
    <source>
        <dbReference type="WBParaSite" id="Csp11.Scaffold629.g8979.t2"/>
    </source>
</evidence>
<feature type="compositionally biased region" description="Low complexity" evidence="1">
    <location>
        <begin position="218"/>
        <end position="232"/>
    </location>
</feature>
<feature type="compositionally biased region" description="Polar residues" evidence="1">
    <location>
        <begin position="396"/>
        <end position="415"/>
    </location>
</feature>
<accession>A0A1I7UG40</accession>
<reference evidence="3" key="1">
    <citation type="submission" date="2016-11" db="UniProtKB">
        <authorList>
            <consortium name="WormBaseParasite"/>
        </authorList>
    </citation>
    <scope>IDENTIFICATION</scope>
</reference>
<feature type="region of interest" description="Disordered" evidence="1">
    <location>
        <begin position="258"/>
        <end position="292"/>
    </location>
</feature>
<feature type="compositionally biased region" description="Polar residues" evidence="1">
    <location>
        <begin position="439"/>
        <end position="449"/>
    </location>
</feature>
<protein>
    <submittedName>
        <fullName evidence="3">SEC7 domain-containing protein</fullName>
    </submittedName>
</protein>
<dbReference type="Proteomes" id="UP000095282">
    <property type="component" value="Unplaced"/>
</dbReference>
<feature type="compositionally biased region" description="Low complexity" evidence="1">
    <location>
        <begin position="258"/>
        <end position="268"/>
    </location>
</feature>
<evidence type="ECO:0000313" key="2">
    <source>
        <dbReference type="Proteomes" id="UP000095282"/>
    </source>
</evidence>
<feature type="region of interest" description="Disordered" evidence="1">
    <location>
        <begin position="308"/>
        <end position="343"/>
    </location>
</feature>
<evidence type="ECO:0000256" key="1">
    <source>
        <dbReference type="SAM" id="MobiDB-lite"/>
    </source>
</evidence>
<proteinExistence type="predicted"/>
<feature type="region of interest" description="Disordered" evidence="1">
    <location>
        <begin position="429"/>
        <end position="505"/>
    </location>
</feature>
<feature type="region of interest" description="Disordered" evidence="1">
    <location>
        <begin position="369"/>
        <end position="415"/>
    </location>
</feature>
<feature type="compositionally biased region" description="Low complexity" evidence="1">
    <location>
        <begin position="315"/>
        <end position="328"/>
    </location>
</feature>
<feature type="compositionally biased region" description="Low complexity" evidence="1">
    <location>
        <begin position="473"/>
        <end position="490"/>
    </location>
</feature>
<feature type="region of interest" description="Disordered" evidence="1">
    <location>
        <begin position="209"/>
        <end position="239"/>
    </location>
</feature>
<organism evidence="2 3">
    <name type="scientific">Caenorhabditis tropicalis</name>
    <dbReference type="NCBI Taxonomy" id="1561998"/>
    <lineage>
        <taxon>Eukaryota</taxon>
        <taxon>Metazoa</taxon>
        <taxon>Ecdysozoa</taxon>
        <taxon>Nematoda</taxon>
        <taxon>Chromadorea</taxon>
        <taxon>Rhabditida</taxon>
        <taxon>Rhabditina</taxon>
        <taxon>Rhabditomorpha</taxon>
        <taxon>Rhabditoidea</taxon>
        <taxon>Rhabditidae</taxon>
        <taxon>Peloderinae</taxon>
        <taxon>Caenorhabditis</taxon>
    </lineage>
</organism>
<name>A0A1I7UG40_9PELO</name>
<keyword evidence="2" id="KW-1185">Reference proteome</keyword>
<dbReference type="WBParaSite" id="Csp11.Scaffold629.g8979.t2">
    <property type="protein sequence ID" value="Csp11.Scaffold629.g8979.t2"/>
    <property type="gene ID" value="Csp11.Scaffold629.g8979"/>
</dbReference>